<evidence type="ECO:0000313" key="2">
    <source>
        <dbReference type="EMBL" id="RQM19058.1"/>
    </source>
</evidence>
<sequence length="124" mass="13917">MLEHKSVKFPGQTLSKKSLLGSSAAKSWVVIFNKYLTALDEKMVEQDRKILMLVDNAPPHLLLDGTSLANINLHMLPPNTTAYLQPQDAGIIASFKAKVKQRQLQNALEQINSVMNGRQDRLYE</sequence>
<dbReference type="PANTHER" id="PTHR19303:SF73">
    <property type="entry name" value="PROTEIN PDC2"/>
    <property type="match status" value="1"/>
</dbReference>
<reference evidence="2" key="1">
    <citation type="submission" date="2018-07" db="EMBL/GenBank/DDBJ databases">
        <title>Annotation of Aphanomyces astaci genome assembly.</title>
        <authorList>
            <person name="Studholme D.J."/>
        </authorList>
    </citation>
    <scope>NUCLEOTIDE SEQUENCE [LARGE SCALE GENOMIC DNA]</scope>
    <source>
        <strain evidence="2">Pc</strain>
    </source>
</reference>
<feature type="non-terminal residue" evidence="2">
    <location>
        <position position="124"/>
    </location>
</feature>
<proteinExistence type="predicted"/>
<gene>
    <name evidence="2" type="ORF">B5M09_008410</name>
</gene>
<accession>A0A3R7XNI6</accession>
<dbReference type="InterPro" id="IPR004875">
    <property type="entry name" value="DDE_SF_endonuclease_dom"/>
</dbReference>
<dbReference type="Pfam" id="PF03184">
    <property type="entry name" value="DDE_1"/>
    <property type="match status" value="1"/>
</dbReference>
<comment type="caution">
    <text evidence="2">The sequence shown here is derived from an EMBL/GenBank/DDBJ whole genome shotgun (WGS) entry which is preliminary data.</text>
</comment>
<dbReference type="GO" id="GO:0005634">
    <property type="term" value="C:nucleus"/>
    <property type="evidence" value="ECO:0007669"/>
    <property type="project" value="TreeGrafter"/>
</dbReference>
<evidence type="ECO:0000259" key="1">
    <source>
        <dbReference type="Pfam" id="PF03184"/>
    </source>
</evidence>
<keyword evidence="3" id="KW-1185">Reference proteome</keyword>
<dbReference type="InterPro" id="IPR050863">
    <property type="entry name" value="CenT-Element_Derived"/>
</dbReference>
<dbReference type="PANTHER" id="PTHR19303">
    <property type="entry name" value="TRANSPOSON"/>
    <property type="match status" value="1"/>
</dbReference>
<feature type="domain" description="DDE-1" evidence="1">
    <location>
        <begin position="30"/>
        <end position="115"/>
    </location>
</feature>
<organism evidence="2 3">
    <name type="scientific">Aphanomyces astaci</name>
    <name type="common">Crayfish plague agent</name>
    <dbReference type="NCBI Taxonomy" id="112090"/>
    <lineage>
        <taxon>Eukaryota</taxon>
        <taxon>Sar</taxon>
        <taxon>Stramenopiles</taxon>
        <taxon>Oomycota</taxon>
        <taxon>Saprolegniomycetes</taxon>
        <taxon>Saprolegniales</taxon>
        <taxon>Verrucalvaceae</taxon>
        <taxon>Aphanomyces</taxon>
    </lineage>
</organism>
<evidence type="ECO:0000313" key="3">
    <source>
        <dbReference type="Proteomes" id="UP000284702"/>
    </source>
</evidence>
<protein>
    <recommendedName>
        <fullName evidence="1">DDE-1 domain-containing protein</fullName>
    </recommendedName>
</protein>
<dbReference type="AlphaFoldDB" id="A0A3R7XNI6"/>
<dbReference type="EMBL" id="MZMZ02004782">
    <property type="protein sequence ID" value="RQM19058.1"/>
    <property type="molecule type" value="Genomic_DNA"/>
</dbReference>
<dbReference type="GO" id="GO:0003677">
    <property type="term" value="F:DNA binding"/>
    <property type="evidence" value="ECO:0007669"/>
    <property type="project" value="TreeGrafter"/>
</dbReference>
<dbReference type="Proteomes" id="UP000284702">
    <property type="component" value="Unassembled WGS sequence"/>
</dbReference>
<name>A0A3R7XNI6_APHAT</name>